<accession>A7RUE6</accession>
<keyword evidence="3" id="KW-0732">Signal</keyword>
<evidence type="ECO:0000259" key="4">
    <source>
        <dbReference type="PROSITE" id="PS50026"/>
    </source>
</evidence>
<keyword evidence="2" id="KW-0245">EGF-like domain</keyword>
<evidence type="ECO:0000256" key="3">
    <source>
        <dbReference type="SAM" id="SignalP"/>
    </source>
</evidence>
<dbReference type="PANTHER" id="PTHR46704">
    <property type="entry name" value="CXC DOMAIN-CONTAINING PROTEIN-RELATED"/>
    <property type="match status" value="1"/>
</dbReference>
<dbReference type="GO" id="GO:0005615">
    <property type="term" value="C:extracellular space"/>
    <property type="evidence" value="ECO:0000318"/>
    <property type="project" value="GO_Central"/>
</dbReference>
<feature type="signal peptide" evidence="3">
    <location>
        <begin position="1"/>
        <end position="20"/>
    </location>
</feature>
<feature type="disulfide bond" evidence="2">
    <location>
        <begin position="132"/>
        <end position="141"/>
    </location>
</feature>
<reference evidence="5 6" key="1">
    <citation type="journal article" date="2007" name="Science">
        <title>Sea anemone genome reveals ancestral eumetazoan gene repertoire and genomic organization.</title>
        <authorList>
            <person name="Putnam N.H."/>
            <person name="Srivastava M."/>
            <person name="Hellsten U."/>
            <person name="Dirks B."/>
            <person name="Chapman J."/>
            <person name="Salamov A."/>
            <person name="Terry A."/>
            <person name="Shapiro H."/>
            <person name="Lindquist E."/>
            <person name="Kapitonov V.V."/>
            <person name="Jurka J."/>
            <person name="Genikhovich G."/>
            <person name="Grigoriev I.V."/>
            <person name="Lucas S.M."/>
            <person name="Steele R.E."/>
            <person name="Finnerty J.R."/>
            <person name="Technau U."/>
            <person name="Martindale M.Q."/>
            <person name="Rokhsar D.S."/>
        </authorList>
    </citation>
    <scope>NUCLEOTIDE SEQUENCE [LARGE SCALE GENOMIC DNA]</scope>
    <source>
        <strain evidence="6">CH2 X CH6</strain>
    </source>
</reference>
<dbReference type="Proteomes" id="UP000001593">
    <property type="component" value="Unassembled WGS sequence"/>
</dbReference>
<dbReference type="GO" id="GO:0070492">
    <property type="term" value="F:oligosaccharide binding"/>
    <property type="evidence" value="ECO:0000318"/>
    <property type="project" value="GO_Central"/>
</dbReference>
<dbReference type="eggNOG" id="ENOG502ST15">
    <property type="taxonomic scope" value="Eukaryota"/>
</dbReference>
<evidence type="ECO:0000256" key="1">
    <source>
        <dbReference type="ARBA" id="ARBA00006373"/>
    </source>
</evidence>
<dbReference type="AlphaFoldDB" id="A7RUE6"/>
<organism evidence="5 6">
    <name type="scientific">Nematostella vectensis</name>
    <name type="common">Starlet sea anemone</name>
    <dbReference type="NCBI Taxonomy" id="45351"/>
    <lineage>
        <taxon>Eukaryota</taxon>
        <taxon>Metazoa</taxon>
        <taxon>Cnidaria</taxon>
        <taxon>Anthozoa</taxon>
        <taxon>Hexacorallia</taxon>
        <taxon>Actiniaria</taxon>
        <taxon>Edwardsiidae</taxon>
        <taxon>Nematostella</taxon>
    </lineage>
</organism>
<feature type="domain" description="EGF-like" evidence="4">
    <location>
        <begin position="108"/>
        <end position="142"/>
    </location>
</feature>
<dbReference type="SUPFAM" id="SSF56496">
    <property type="entry name" value="Fibrinogen C-terminal domain-like"/>
    <property type="match status" value="1"/>
</dbReference>
<dbReference type="InterPro" id="IPR036056">
    <property type="entry name" value="Fibrinogen-like_C"/>
</dbReference>
<dbReference type="InterPro" id="IPR000742">
    <property type="entry name" value="EGF"/>
</dbReference>
<dbReference type="Gene3D" id="2.10.25.10">
    <property type="entry name" value="Laminin"/>
    <property type="match status" value="1"/>
</dbReference>
<proteinExistence type="inferred from homology"/>
<keyword evidence="6" id="KW-1185">Reference proteome</keyword>
<comment type="similarity">
    <text evidence="1">Belongs to the EGF domain peptide family.</text>
</comment>
<evidence type="ECO:0000313" key="5">
    <source>
        <dbReference type="EMBL" id="EDO44889.1"/>
    </source>
</evidence>
<dbReference type="PANTHER" id="PTHR46704:SF1">
    <property type="entry name" value="TELOMERE LENGTH REGULATION PROTEIN TEL2 HOMOLOG"/>
    <property type="match status" value="1"/>
</dbReference>
<dbReference type="PROSITE" id="PS00022">
    <property type="entry name" value="EGF_1"/>
    <property type="match status" value="1"/>
</dbReference>
<dbReference type="PROSITE" id="PS50026">
    <property type="entry name" value="EGF_3"/>
    <property type="match status" value="1"/>
</dbReference>
<feature type="chain" id="PRO_5002714518" description="EGF-like domain-containing protein" evidence="3">
    <location>
        <begin position="21"/>
        <end position="638"/>
    </location>
</feature>
<evidence type="ECO:0000313" key="6">
    <source>
        <dbReference type="Proteomes" id="UP000001593"/>
    </source>
</evidence>
<protein>
    <recommendedName>
        <fullName evidence="4">EGF-like domain-containing protein</fullName>
    </recommendedName>
</protein>
<evidence type="ECO:0000256" key="2">
    <source>
        <dbReference type="PROSITE-ProRule" id="PRU00076"/>
    </source>
</evidence>
<sequence>MVGSFFSLCFVASLAKMCVSQILHASSDGFEKEKKAYLNVTAKEVHKVKRLGQCALKSIKDASSQSFNFAVRPDEYGMHTCEVLYTNRCSNDSVKYHENKDFDHYNKKANGCNLLNPCLNGGTYTGNFVCACPRATTGDRCQRSARPESCVDMYDVSSNPLRGVYMLFRSDTETEVKVYCDFEPPKKAWTLIESYASKHNMEFRGQSYLDDYSVNEEAPGDHSRYRLSRERMQAVKATAVSYRVTCKFLTRKNVTDRDYLEGRLSAWDIIEEESIAACKNVTYVDIEGYSCWDCTLALQQKKGKWHLSATPLTGCDLRPPEYVSNLWEAFGYQTTYAVLYILGGPWREVKFNMHGTGRKKLINTTVYRSIAETPYNIVDNILVAKELVKFDIPLNRRKRASIFSKCIICQVDRRDEKLRNVKKASVETFKNATRIRRDEVYERLSKDLEEISEREIQWHSTCYSSYSSEHNLRHCHAKFEAQARDVKNQISSEPAISTRSSTPPIDLSKCFICGNRSYKKDKRLLNIATNEASLSLRQAATSKGDEKMLRLLDSVRDDLCAADGRYHKNCHASYVSKSNLKHKGFVEEKGESLYDEAFKTLAAEIREGIEEGKAYDMVTLSSPARIIRKLYSPVKFPS</sequence>
<keyword evidence="2" id="KW-1015">Disulfide bond</keyword>
<dbReference type="EMBL" id="DS469540">
    <property type="protein sequence ID" value="EDO44889.1"/>
    <property type="molecule type" value="Genomic_DNA"/>
</dbReference>
<gene>
    <name evidence="5" type="ORF">NEMVEDRAFT_v1g240774</name>
</gene>
<dbReference type="InParanoid" id="A7RUE6"/>
<name>A7RUE6_NEMVE</name>
<comment type="caution">
    <text evidence="2">Lacks conserved residue(s) required for the propagation of feature annotation.</text>
</comment>
<dbReference type="HOGENOM" id="CLU_429148_0_0_1"/>